<name>A0A7R8ZI21_TIMDO</name>
<dbReference type="PANTHER" id="PTHR21398">
    <property type="entry name" value="AGAP007094-PA"/>
    <property type="match status" value="1"/>
</dbReference>
<accession>A0A7R8ZI21</accession>
<sequence length="173" mass="19265">MTTTHRNPRSLVYIDGGTYKLNLGMTVPVALPKNILQWTFNYQFQFTLPDNATELTPYYYARSLSHLNKRSLSGGSNMAERSRDVLAAPEEDHGVDEGDFEGSKDIAHRGAVYRSLEAALDSPDYGSSSVNLLDEDYLLAQDAGKSYWTSCQHKFPECPPGQGLLDLISLIEQ</sequence>
<gene>
    <name evidence="1" type="ORF">TDIB3V08_LOCUS12413</name>
</gene>
<dbReference type="AlphaFoldDB" id="A0A7R8ZI21"/>
<evidence type="ECO:0000313" key="1">
    <source>
        <dbReference type="EMBL" id="CAD7206264.1"/>
    </source>
</evidence>
<reference evidence="1" key="1">
    <citation type="submission" date="2020-11" db="EMBL/GenBank/DDBJ databases">
        <authorList>
            <person name="Tran Van P."/>
        </authorList>
    </citation>
    <scope>NUCLEOTIDE SEQUENCE</scope>
</reference>
<dbReference type="PANTHER" id="PTHR21398:SF6">
    <property type="entry name" value="AGAP007094-PA"/>
    <property type="match status" value="1"/>
</dbReference>
<organism evidence="1">
    <name type="scientific">Timema douglasi</name>
    <name type="common">Walking stick</name>
    <dbReference type="NCBI Taxonomy" id="61478"/>
    <lineage>
        <taxon>Eukaryota</taxon>
        <taxon>Metazoa</taxon>
        <taxon>Ecdysozoa</taxon>
        <taxon>Arthropoda</taxon>
        <taxon>Hexapoda</taxon>
        <taxon>Insecta</taxon>
        <taxon>Pterygota</taxon>
        <taxon>Neoptera</taxon>
        <taxon>Polyneoptera</taxon>
        <taxon>Phasmatodea</taxon>
        <taxon>Timematodea</taxon>
        <taxon>Timematoidea</taxon>
        <taxon>Timematidae</taxon>
        <taxon>Timema</taxon>
    </lineage>
</organism>
<dbReference type="EMBL" id="OA580233">
    <property type="protein sequence ID" value="CAD7206264.1"/>
    <property type="molecule type" value="Genomic_DNA"/>
</dbReference>
<proteinExistence type="predicted"/>
<protein>
    <submittedName>
        <fullName evidence="1">Uncharacterized protein</fullName>
    </submittedName>
</protein>